<sequence length="431" mass="48960">MLAVQFDSEKADPQRPNDHLNKIPASATPTSFNNFLTSSTKSYFDYLQLHQPQSISTTFRLPQPKGPSTTPNFPNKLQASPTPNNSSTTGPLKQSASNPDARAHLQPTHQPTNFGITTRMPSTSNFSAATLKNTDLIDLQSPPTSRPVSPAPAEMDFTEEEAAFSQWNQLTQALSPELVTYIESILISSGLATEAAKQAENELNQTRQELLDTQTQLELAEEHSRANLVYRQRFHELSSIYQSLEGLWDGSRQGAQQQQAMIDDQQETIRKITSRCQTLEDFWNGTRQTALQQQVMIDAQQETIRKLRLEIMYRDAGGENPEPHHREPNRLEIELQVVQQANYILKNKEAHMTKKILELEDELEKSKEEIVDLKDNESTLMDELEKTKVEVAELEENERTLKNELQILKEFANGKVDSFLRWCGLRNIDVL</sequence>
<feature type="coiled-coil region" evidence="1">
    <location>
        <begin position="349"/>
        <end position="411"/>
    </location>
</feature>
<evidence type="ECO:0000313" key="4">
    <source>
        <dbReference type="Proteomes" id="UP000566819"/>
    </source>
</evidence>
<evidence type="ECO:0000256" key="2">
    <source>
        <dbReference type="SAM" id="MobiDB-lite"/>
    </source>
</evidence>
<protein>
    <submittedName>
        <fullName evidence="3">Uncharacterized protein</fullName>
    </submittedName>
</protein>
<dbReference type="AlphaFoldDB" id="A0A8H4VYW8"/>
<feature type="region of interest" description="Disordered" evidence="2">
    <location>
        <begin position="57"/>
        <end position="121"/>
    </location>
</feature>
<reference evidence="3 4" key="1">
    <citation type="submission" date="2020-03" db="EMBL/GenBank/DDBJ databases">
        <title>Draft Genome Sequence of Cudoniella acicularis.</title>
        <authorList>
            <person name="Buettner E."/>
            <person name="Kellner H."/>
        </authorList>
    </citation>
    <scope>NUCLEOTIDE SEQUENCE [LARGE SCALE GENOMIC DNA]</scope>
    <source>
        <strain evidence="3 4">DSM 108380</strain>
    </source>
</reference>
<feature type="compositionally biased region" description="Polar residues" evidence="2">
    <location>
        <begin position="107"/>
        <end position="121"/>
    </location>
</feature>
<feature type="compositionally biased region" description="Basic and acidic residues" evidence="2">
    <location>
        <begin position="7"/>
        <end position="21"/>
    </location>
</feature>
<feature type="compositionally biased region" description="Polar residues" evidence="2">
    <location>
        <begin position="57"/>
        <end position="98"/>
    </location>
</feature>
<comment type="caution">
    <text evidence="3">The sequence shown here is derived from an EMBL/GenBank/DDBJ whole genome shotgun (WGS) entry which is preliminary data.</text>
</comment>
<proteinExistence type="predicted"/>
<feature type="coiled-coil region" evidence="1">
    <location>
        <begin position="189"/>
        <end position="223"/>
    </location>
</feature>
<keyword evidence="4" id="KW-1185">Reference proteome</keyword>
<organism evidence="3 4">
    <name type="scientific">Cudoniella acicularis</name>
    <dbReference type="NCBI Taxonomy" id="354080"/>
    <lineage>
        <taxon>Eukaryota</taxon>
        <taxon>Fungi</taxon>
        <taxon>Dikarya</taxon>
        <taxon>Ascomycota</taxon>
        <taxon>Pezizomycotina</taxon>
        <taxon>Leotiomycetes</taxon>
        <taxon>Helotiales</taxon>
        <taxon>Tricladiaceae</taxon>
        <taxon>Cudoniella</taxon>
    </lineage>
</organism>
<feature type="region of interest" description="Disordered" evidence="2">
    <location>
        <begin position="1"/>
        <end position="34"/>
    </location>
</feature>
<name>A0A8H4VYW8_9HELO</name>
<evidence type="ECO:0000256" key="1">
    <source>
        <dbReference type="SAM" id="Coils"/>
    </source>
</evidence>
<dbReference type="Proteomes" id="UP000566819">
    <property type="component" value="Unassembled WGS sequence"/>
</dbReference>
<dbReference type="EMBL" id="JAAMPI010001374">
    <property type="protein sequence ID" value="KAF4625455.1"/>
    <property type="molecule type" value="Genomic_DNA"/>
</dbReference>
<gene>
    <name evidence="3" type="ORF">G7Y89_g12713</name>
</gene>
<evidence type="ECO:0000313" key="3">
    <source>
        <dbReference type="EMBL" id="KAF4625455.1"/>
    </source>
</evidence>
<accession>A0A8H4VYW8</accession>
<keyword evidence="1" id="KW-0175">Coiled coil</keyword>